<evidence type="ECO:0000313" key="3">
    <source>
        <dbReference type="RefSeq" id="XP_029303714.1"/>
    </source>
</evidence>
<dbReference type="OrthoDB" id="422362at2759"/>
<feature type="compositionally biased region" description="Polar residues" evidence="1">
    <location>
        <begin position="274"/>
        <end position="287"/>
    </location>
</feature>
<dbReference type="RefSeq" id="XP_029303714.1">
    <property type="nucleotide sequence ID" value="XM_029447854.1"/>
</dbReference>
<name>A0A6J2R0C6_COTGO</name>
<feature type="region of interest" description="Disordered" evidence="1">
    <location>
        <begin position="131"/>
        <end position="211"/>
    </location>
</feature>
<reference evidence="3" key="1">
    <citation type="submission" date="2025-08" db="UniProtKB">
        <authorList>
            <consortium name="RefSeq"/>
        </authorList>
    </citation>
    <scope>IDENTIFICATION</scope>
</reference>
<feature type="compositionally biased region" description="Acidic residues" evidence="1">
    <location>
        <begin position="227"/>
        <end position="238"/>
    </location>
</feature>
<evidence type="ECO:0000313" key="2">
    <source>
        <dbReference type="Proteomes" id="UP000504630"/>
    </source>
</evidence>
<proteinExistence type="predicted"/>
<dbReference type="InParanoid" id="A0A6J2R0C6"/>
<sequence>MLIIKKRGGANFLEVSVWLSGRSHASMSGPYPGPGRETHQSSRPLTPGRDLSASRHHDHRIGLTMSASSLKHASVYGFTQRDHSSSSSSSSSYSPLRRLQHLTSMVSQPDLVLPVREPERSWEWGVNKKERGKGMEMERDSWADCTSRDYSGTQNTSREESFGGSSAEQKQPVVQTRSHDVAAANRSDPVVSEKKTEGCFSGPPSPAFSLDSNSPFANGFLHFESSLFEDDDNDEEQEAVSPLGGGLQDKHERAGNVLPSSPEHMNSDAKDATRSSAKVVTRSQSSGQRRRYWDGSDDEWESGTELLLLEDSPSRHSMSPVTGPVGSTMSGPSGSLWS</sequence>
<feature type="region of interest" description="Disordered" evidence="1">
    <location>
        <begin position="227"/>
        <end position="338"/>
    </location>
</feature>
<organism evidence="2 3">
    <name type="scientific">Cottoperca gobio</name>
    <name type="common">Frogmouth</name>
    <name type="synonym">Aphritis gobio</name>
    <dbReference type="NCBI Taxonomy" id="56716"/>
    <lineage>
        <taxon>Eukaryota</taxon>
        <taxon>Metazoa</taxon>
        <taxon>Chordata</taxon>
        <taxon>Craniata</taxon>
        <taxon>Vertebrata</taxon>
        <taxon>Euteleostomi</taxon>
        <taxon>Actinopterygii</taxon>
        <taxon>Neopterygii</taxon>
        <taxon>Teleostei</taxon>
        <taxon>Neoteleostei</taxon>
        <taxon>Acanthomorphata</taxon>
        <taxon>Eupercaria</taxon>
        <taxon>Perciformes</taxon>
        <taxon>Notothenioidei</taxon>
        <taxon>Bovichtidae</taxon>
        <taxon>Cottoperca</taxon>
    </lineage>
</organism>
<accession>A0A6J2R0C6</accession>
<evidence type="ECO:0000256" key="1">
    <source>
        <dbReference type="SAM" id="MobiDB-lite"/>
    </source>
</evidence>
<dbReference type="AlphaFoldDB" id="A0A6J2R0C6"/>
<dbReference type="GeneID" id="115018695"/>
<dbReference type="Proteomes" id="UP000504630">
    <property type="component" value="Chromosome 14"/>
</dbReference>
<protein>
    <submittedName>
        <fullName evidence="3">Uncharacterized protein LOC115018695</fullName>
    </submittedName>
</protein>
<feature type="compositionally biased region" description="Polar residues" evidence="1">
    <location>
        <begin position="163"/>
        <end position="176"/>
    </location>
</feature>
<keyword evidence="2" id="KW-1185">Reference proteome</keyword>
<feature type="compositionally biased region" description="Basic and acidic residues" evidence="1">
    <location>
        <begin position="131"/>
        <end position="142"/>
    </location>
</feature>
<feature type="compositionally biased region" description="Polar residues" evidence="1">
    <location>
        <begin position="315"/>
        <end position="338"/>
    </location>
</feature>
<feature type="region of interest" description="Disordered" evidence="1">
    <location>
        <begin position="24"/>
        <end position="56"/>
    </location>
</feature>
<dbReference type="KEGG" id="cgob:115018695"/>
<gene>
    <name evidence="3" type="primary">LOC115018695</name>
</gene>